<protein>
    <submittedName>
        <fullName evidence="1">Uncharacterized protein</fullName>
    </submittedName>
</protein>
<name>A0A0E9TQD5_ANGAN</name>
<reference evidence="1" key="1">
    <citation type="submission" date="2014-11" db="EMBL/GenBank/DDBJ databases">
        <authorList>
            <person name="Amaro Gonzalez C."/>
        </authorList>
    </citation>
    <scope>NUCLEOTIDE SEQUENCE</scope>
</reference>
<dbReference type="AlphaFoldDB" id="A0A0E9TQD5"/>
<evidence type="ECO:0000313" key="1">
    <source>
        <dbReference type="EMBL" id="JAH55929.1"/>
    </source>
</evidence>
<sequence>MAAIAIETYCSSSREQNQGFYCNPSTRKHHMLCLWCRPNLL</sequence>
<organism evidence="1">
    <name type="scientific">Anguilla anguilla</name>
    <name type="common">European freshwater eel</name>
    <name type="synonym">Muraena anguilla</name>
    <dbReference type="NCBI Taxonomy" id="7936"/>
    <lineage>
        <taxon>Eukaryota</taxon>
        <taxon>Metazoa</taxon>
        <taxon>Chordata</taxon>
        <taxon>Craniata</taxon>
        <taxon>Vertebrata</taxon>
        <taxon>Euteleostomi</taxon>
        <taxon>Actinopterygii</taxon>
        <taxon>Neopterygii</taxon>
        <taxon>Teleostei</taxon>
        <taxon>Anguilliformes</taxon>
        <taxon>Anguillidae</taxon>
        <taxon>Anguilla</taxon>
    </lineage>
</organism>
<dbReference type="EMBL" id="GBXM01052648">
    <property type="protein sequence ID" value="JAH55929.1"/>
    <property type="molecule type" value="Transcribed_RNA"/>
</dbReference>
<proteinExistence type="predicted"/>
<reference evidence="1" key="2">
    <citation type="journal article" date="2015" name="Fish Shellfish Immunol.">
        <title>Early steps in the European eel (Anguilla anguilla)-Vibrio vulnificus interaction in the gills: Role of the RtxA13 toxin.</title>
        <authorList>
            <person name="Callol A."/>
            <person name="Pajuelo D."/>
            <person name="Ebbesson L."/>
            <person name="Teles M."/>
            <person name="MacKenzie S."/>
            <person name="Amaro C."/>
        </authorList>
    </citation>
    <scope>NUCLEOTIDE SEQUENCE</scope>
</reference>
<accession>A0A0E9TQD5</accession>